<dbReference type="OrthoDB" id="5875559at2759"/>
<evidence type="ECO:0000313" key="3">
    <source>
        <dbReference type="Proteomes" id="UP000024635"/>
    </source>
</evidence>
<gene>
    <name evidence="2" type="primary">Acey_s0515.g2780</name>
    <name evidence="2" type="ORF">Y032_0515g2780</name>
</gene>
<name>A0A016WUX5_9BILA</name>
<feature type="compositionally biased region" description="Polar residues" evidence="1">
    <location>
        <begin position="129"/>
        <end position="142"/>
    </location>
</feature>
<dbReference type="EMBL" id="JARK01000115">
    <property type="protein sequence ID" value="EYC42843.1"/>
    <property type="molecule type" value="Genomic_DNA"/>
</dbReference>
<protein>
    <submittedName>
        <fullName evidence="2">Uncharacterized protein</fullName>
    </submittedName>
</protein>
<accession>A0A016WUX5</accession>
<organism evidence="2 3">
    <name type="scientific">Ancylostoma ceylanicum</name>
    <dbReference type="NCBI Taxonomy" id="53326"/>
    <lineage>
        <taxon>Eukaryota</taxon>
        <taxon>Metazoa</taxon>
        <taxon>Ecdysozoa</taxon>
        <taxon>Nematoda</taxon>
        <taxon>Chromadorea</taxon>
        <taxon>Rhabditida</taxon>
        <taxon>Rhabditina</taxon>
        <taxon>Rhabditomorpha</taxon>
        <taxon>Strongyloidea</taxon>
        <taxon>Ancylostomatidae</taxon>
        <taxon>Ancylostomatinae</taxon>
        <taxon>Ancylostoma</taxon>
    </lineage>
</organism>
<dbReference type="AlphaFoldDB" id="A0A016WUX5"/>
<keyword evidence="3" id="KW-1185">Reference proteome</keyword>
<feature type="region of interest" description="Disordered" evidence="1">
    <location>
        <begin position="122"/>
        <end position="165"/>
    </location>
</feature>
<proteinExistence type="predicted"/>
<comment type="caution">
    <text evidence="2">The sequence shown here is derived from an EMBL/GenBank/DDBJ whole genome shotgun (WGS) entry which is preliminary data.</text>
</comment>
<reference evidence="3" key="1">
    <citation type="journal article" date="2015" name="Nat. Genet.">
        <title>The genome and transcriptome of the zoonotic hookworm Ancylostoma ceylanicum identify infection-specific gene families.</title>
        <authorList>
            <person name="Schwarz E.M."/>
            <person name="Hu Y."/>
            <person name="Antoshechkin I."/>
            <person name="Miller M.M."/>
            <person name="Sternberg P.W."/>
            <person name="Aroian R.V."/>
        </authorList>
    </citation>
    <scope>NUCLEOTIDE SEQUENCE</scope>
    <source>
        <strain evidence="3">HY135</strain>
    </source>
</reference>
<sequence>MMSWLAGSGGCRHHKSADLSRVAMHKYTLVSNLLPIQSALDCTTPTTRSPKSQKGNYFLIDSLLSPAHSSEPSVGSTYKEHERTPVLSGCSSIESLRNTPIFDITKRSEVVAESDVARAPAQASVLSPHHSNGQEVSNSSTPMRKLKREPDEQTATTTMTPPPNICVDDELANLSKAKSGVSLGYPNHNAFASQGRHWNIPYIKLNSVFSATLDAALICLLFCLTYTFGTVRVVPPTPSSCRSS</sequence>
<evidence type="ECO:0000256" key="1">
    <source>
        <dbReference type="SAM" id="MobiDB-lite"/>
    </source>
</evidence>
<dbReference type="Proteomes" id="UP000024635">
    <property type="component" value="Unassembled WGS sequence"/>
</dbReference>
<evidence type="ECO:0000313" key="2">
    <source>
        <dbReference type="EMBL" id="EYC42843.1"/>
    </source>
</evidence>